<dbReference type="GO" id="GO:0140664">
    <property type="term" value="F:ATP-dependent DNA damage sensor activity"/>
    <property type="evidence" value="ECO:0007669"/>
    <property type="project" value="InterPro"/>
</dbReference>
<keyword evidence="7" id="KW-0175">Coiled coil</keyword>
<dbReference type="GO" id="GO:0005739">
    <property type="term" value="C:mitochondrion"/>
    <property type="evidence" value="ECO:0007669"/>
    <property type="project" value="TreeGrafter"/>
</dbReference>
<evidence type="ECO:0000256" key="6">
    <source>
        <dbReference type="ARBA" id="ARBA00023204"/>
    </source>
</evidence>
<dbReference type="SUPFAM" id="SSF48334">
    <property type="entry name" value="DNA repair protein MutS, domain III"/>
    <property type="match status" value="1"/>
</dbReference>
<feature type="coiled-coil region" evidence="7">
    <location>
        <begin position="523"/>
        <end position="550"/>
    </location>
</feature>
<evidence type="ECO:0000256" key="2">
    <source>
        <dbReference type="ARBA" id="ARBA00022741"/>
    </source>
</evidence>
<dbReference type="Proteomes" id="UP000232875">
    <property type="component" value="Unassembled WGS sequence"/>
</dbReference>
<dbReference type="InterPro" id="IPR007695">
    <property type="entry name" value="DNA_mismatch_repair_MutS-lik_N"/>
</dbReference>
<dbReference type="Gene3D" id="1.10.1420.10">
    <property type="match status" value="1"/>
</dbReference>
<dbReference type="PANTHER" id="PTHR11361:SF34">
    <property type="entry name" value="DNA MISMATCH REPAIR PROTEIN MSH1, MITOCHONDRIAL"/>
    <property type="match status" value="1"/>
</dbReference>
<keyword evidence="4" id="KW-0067">ATP-binding</keyword>
<dbReference type="InterPro" id="IPR036678">
    <property type="entry name" value="MutS_con_dom_sf"/>
</dbReference>
<dbReference type="PANTHER" id="PTHR11361">
    <property type="entry name" value="DNA MISMATCH REPAIR PROTEIN MUTS FAMILY MEMBER"/>
    <property type="match status" value="1"/>
</dbReference>
<dbReference type="Gene3D" id="3.30.420.110">
    <property type="entry name" value="MutS, connector domain"/>
    <property type="match status" value="1"/>
</dbReference>
<reference evidence="10 11" key="1">
    <citation type="submission" date="2017-10" db="EMBL/GenBank/DDBJ databases">
        <title>A novel species of cold-tolerant Malassezia isolated from bats.</title>
        <authorList>
            <person name="Lorch J.M."/>
            <person name="Palmer J.M."/>
            <person name="Vanderwolf K.J."/>
            <person name="Schmidt K.Z."/>
            <person name="Verant M.L."/>
            <person name="Weller T.J."/>
            <person name="Blehert D.S."/>
        </authorList>
    </citation>
    <scope>NUCLEOTIDE SEQUENCE [LARGE SCALE GENOMIC DNA]</scope>
    <source>
        <strain evidence="10 11">NWHC:44797-103</strain>
    </source>
</reference>
<evidence type="ECO:0000313" key="11">
    <source>
        <dbReference type="Proteomes" id="UP000232875"/>
    </source>
</evidence>
<dbReference type="InterPro" id="IPR016151">
    <property type="entry name" value="DNA_mismatch_repair_MutS_N"/>
</dbReference>
<dbReference type="SUPFAM" id="SSF55271">
    <property type="entry name" value="DNA repair protein MutS, domain I"/>
    <property type="match status" value="1"/>
</dbReference>
<proteinExistence type="inferred from homology"/>
<dbReference type="GO" id="GO:0005634">
    <property type="term" value="C:nucleus"/>
    <property type="evidence" value="ECO:0007669"/>
    <property type="project" value="TreeGrafter"/>
</dbReference>
<dbReference type="Pfam" id="PF05192">
    <property type="entry name" value="MutS_III"/>
    <property type="match status" value="1"/>
</dbReference>
<dbReference type="InterPro" id="IPR017261">
    <property type="entry name" value="DNA_mismatch_repair_MutS/MSH"/>
</dbReference>
<feature type="region of interest" description="Disordered" evidence="8">
    <location>
        <begin position="467"/>
        <end position="499"/>
    </location>
</feature>
<dbReference type="GO" id="GO:0030983">
    <property type="term" value="F:mismatched DNA binding"/>
    <property type="evidence" value="ECO:0007669"/>
    <property type="project" value="InterPro"/>
</dbReference>
<dbReference type="SUPFAM" id="SSF52540">
    <property type="entry name" value="P-loop containing nucleoside triphosphate hydrolases"/>
    <property type="match status" value="1"/>
</dbReference>
<keyword evidence="5" id="KW-0238">DNA-binding</keyword>
<dbReference type="InterPro" id="IPR036187">
    <property type="entry name" value="DNA_mismatch_repair_MutS_sf"/>
</dbReference>
<dbReference type="GO" id="GO:0043504">
    <property type="term" value="P:mitochondrial DNA repair"/>
    <property type="evidence" value="ECO:0007669"/>
    <property type="project" value="TreeGrafter"/>
</dbReference>
<evidence type="ECO:0000256" key="4">
    <source>
        <dbReference type="ARBA" id="ARBA00022840"/>
    </source>
</evidence>
<dbReference type="Pfam" id="PF01624">
    <property type="entry name" value="MutS_I"/>
    <property type="match status" value="1"/>
</dbReference>
<dbReference type="STRING" id="2020962.A0A2N1JGX9"/>
<dbReference type="InterPro" id="IPR007696">
    <property type="entry name" value="DNA_mismatch_repair_MutS_core"/>
</dbReference>
<keyword evidence="11" id="KW-1185">Reference proteome</keyword>
<dbReference type="SMART" id="SM00534">
    <property type="entry name" value="MUTSac"/>
    <property type="match status" value="1"/>
</dbReference>
<dbReference type="InterPro" id="IPR027417">
    <property type="entry name" value="P-loop_NTPase"/>
</dbReference>
<keyword evidence="6" id="KW-0234">DNA repair</keyword>
<keyword evidence="3" id="KW-0227">DNA damage</keyword>
<evidence type="ECO:0000256" key="5">
    <source>
        <dbReference type="ARBA" id="ARBA00023125"/>
    </source>
</evidence>
<dbReference type="SUPFAM" id="SSF53150">
    <property type="entry name" value="DNA repair protein MutS, domain II"/>
    <property type="match status" value="1"/>
</dbReference>
<dbReference type="InterPro" id="IPR007860">
    <property type="entry name" value="DNA_mmatch_repair_MutS_con_dom"/>
</dbReference>
<evidence type="ECO:0000256" key="1">
    <source>
        <dbReference type="ARBA" id="ARBA00006271"/>
    </source>
</evidence>
<accession>A0A2N1JGX9</accession>
<dbReference type="InterPro" id="IPR000432">
    <property type="entry name" value="DNA_mismatch_repair_MutS_C"/>
</dbReference>
<dbReference type="SMART" id="SM00533">
    <property type="entry name" value="MUTSd"/>
    <property type="match status" value="1"/>
</dbReference>
<evidence type="ECO:0000313" key="10">
    <source>
        <dbReference type="EMBL" id="PKI85789.1"/>
    </source>
</evidence>
<evidence type="ECO:0000256" key="8">
    <source>
        <dbReference type="SAM" id="MobiDB-lite"/>
    </source>
</evidence>
<dbReference type="Pfam" id="PF05188">
    <property type="entry name" value="MutS_II"/>
    <property type="match status" value="1"/>
</dbReference>
<dbReference type="Pfam" id="PF00488">
    <property type="entry name" value="MutS_V"/>
    <property type="match status" value="1"/>
</dbReference>
<evidence type="ECO:0000256" key="3">
    <source>
        <dbReference type="ARBA" id="ARBA00022763"/>
    </source>
</evidence>
<dbReference type="EMBL" id="KZ454987">
    <property type="protein sequence ID" value="PKI85789.1"/>
    <property type="molecule type" value="Genomic_DNA"/>
</dbReference>
<keyword evidence="2" id="KW-0547">Nucleotide-binding</keyword>
<feature type="domain" description="DNA mismatch repair proteins mutS family" evidence="9">
    <location>
        <begin position="781"/>
        <end position="797"/>
    </location>
</feature>
<protein>
    <submittedName>
        <fullName evidence="10">Msh1p</fullName>
    </submittedName>
</protein>
<dbReference type="Gene3D" id="3.40.1170.10">
    <property type="entry name" value="DNA repair protein MutS, domain I"/>
    <property type="match status" value="1"/>
</dbReference>
<dbReference type="AlphaFoldDB" id="A0A2N1JGX9"/>
<evidence type="ECO:0000259" key="9">
    <source>
        <dbReference type="PROSITE" id="PS00486"/>
    </source>
</evidence>
<evidence type="ECO:0000256" key="7">
    <source>
        <dbReference type="SAM" id="Coils"/>
    </source>
</evidence>
<sequence length="928" mass="104069">MVQRLDDLPERVAAPIPQPAAPEPEPEPEWPPLALCVLENMRAFPNCMLLTRVGGFYECYFDQAPQLASHIGIKLATRRWAGQTVPMAGFPIHQLEKYLKVLVQDKGLLVAICEEFKETNAANAAFQRRVTRVVSAGTLIDERFLDPFSNNFILAVSETCSGYGLAWLDVSTADFQTSECADQNTLRDEIVRVNPREVVLMQDAFSEHTSDVVLPIWEALDIVRSSVSYIDPSSHSRSDTLLHSAAGRDASSAERAAIAILTRYLETRLMEHMNGLHVDAAGDVPRRQAREAMHLNAHTLGALEIRETSRDGSVRGSLASILRRTMTQGGSRLFAQWLSLPSTSIPLIQARHKLVDLFLAHDFMRNDVRHMLRTGIGDILRTLQRLSLRRNDEQDLLEIRDFVHTTDAILVRLRKDTHISNRPGWDVLQEMLLKFRSLSDLGTRLGEAIDERVIEKRMERQEALLQRTDAALGGSDSAKGAEPSTLEKKRARKNLEPTPLTLPAPMWGDDFEHLIRPDASPVLRALTDEYNALRRQARRLENSLRNTYQEPVTLKFLLGQGHVVHFPSARGASDDVEDLSLAYKTKTTRTYYHAKWTKIGMKLQKLASRLSEREAQSLEALRQEVLQESASLRRNARLIDQLDVLLSFAQAAEELSLVQPMIDDSTSLDICGARHLSVEMGLLERQRLFTKNDLFIGERTPLHLITGPNMGGKSTFLRQNAIIVVLAQAGSFIPAESARMGIVDQIFSRVGAKDDLFHARSTFMVEMSETAEILCRATSRSLVIADEIGRGTNTAVGLSIAFATMHTLATKLGCRTLFATHYYELADLLEHVRSIPREDAQQAHAFCDRIGFFCTTLEQHPMGLRYSHRVRPGVNRESHGLEVARIADMPQDTMDLAARTHAWLQSNSLARLQTHGLVKDLLDRGNQP</sequence>
<gene>
    <name evidence="10" type="primary">MSH1</name>
    <name evidence="10" type="ORF">MVES_000538</name>
</gene>
<organism evidence="10 11">
    <name type="scientific">Malassezia vespertilionis</name>
    <dbReference type="NCBI Taxonomy" id="2020962"/>
    <lineage>
        <taxon>Eukaryota</taxon>
        <taxon>Fungi</taxon>
        <taxon>Dikarya</taxon>
        <taxon>Basidiomycota</taxon>
        <taxon>Ustilaginomycotina</taxon>
        <taxon>Malasseziomycetes</taxon>
        <taxon>Malasseziales</taxon>
        <taxon>Malasseziaceae</taxon>
        <taxon>Malassezia</taxon>
    </lineage>
</organism>
<dbReference type="PROSITE" id="PS00486">
    <property type="entry name" value="DNA_MISMATCH_REPAIR_2"/>
    <property type="match status" value="1"/>
</dbReference>
<comment type="similarity">
    <text evidence="1">Belongs to the DNA mismatch repair MutS family.</text>
</comment>
<dbReference type="GO" id="GO:0005524">
    <property type="term" value="F:ATP binding"/>
    <property type="evidence" value="ECO:0007669"/>
    <property type="project" value="UniProtKB-KW"/>
</dbReference>
<dbReference type="Gene3D" id="3.40.50.300">
    <property type="entry name" value="P-loop containing nucleotide triphosphate hydrolases"/>
    <property type="match status" value="1"/>
</dbReference>
<dbReference type="OrthoDB" id="2534523at2759"/>
<dbReference type="GO" id="GO:0006298">
    <property type="term" value="P:mismatch repair"/>
    <property type="evidence" value="ECO:0007669"/>
    <property type="project" value="InterPro"/>
</dbReference>
<dbReference type="PIRSF" id="PIRSF037677">
    <property type="entry name" value="DNA_mis_repair_Msh6"/>
    <property type="match status" value="1"/>
</dbReference>
<name>A0A2N1JGX9_9BASI</name>
<dbReference type="InterPro" id="IPR045076">
    <property type="entry name" value="MutS"/>
</dbReference>